<dbReference type="GO" id="GO:0000978">
    <property type="term" value="F:RNA polymerase II cis-regulatory region sequence-specific DNA binding"/>
    <property type="evidence" value="ECO:0007669"/>
    <property type="project" value="TreeGrafter"/>
</dbReference>
<dbReference type="OrthoDB" id="3364175at2759"/>
<dbReference type="EMBL" id="NPIC01000005">
    <property type="protein sequence ID" value="RDL35800.1"/>
    <property type="molecule type" value="Genomic_DNA"/>
</dbReference>
<dbReference type="GO" id="GO:0000435">
    <property type="term" value="P:positive regulation of transcription from RNA polymerase II promoter by galactose"/>
    <property type="evidence" value="ECO:0007669"/>
    <property type="project" value="TreeGrafter"/>
</dbReference>
<comment type="caution">
    <text evidence="8">The sequence shown here is derived from an EMBL/GenBank/DDBJ whole genome shotgun (WGS) entry which is preliminary data.</text>
</comment>
<proteinExistence type="predicted"/>
<dbReference type="GeneID" id="43599261"/>
<name>A0A370TJU8_9HELO</name>
<dbReference type="Proteomes" id="UP000254866">
    <property type="component" value="Unassembled WGS sequence"/>
</dbReference>
<dbReference type="CDD" id="cd12148">
    <property type="entry name" value="fungal_TF_MHR"/>
    <property type="match status" value="1"/>
</dbReference>
<evidence type="ECO:0000259" key="7">
    <source>
        <dbReference type="SMART" id="SM00906"/>
    </source>
</evidence>
<keyword evidence="4" id="KW-0539">Nucleus</keyword>
<evidence type="ECO:0000256" key="3">
    <source>
        <dbReference type="ARBA" id="ARBA00023163"/>
    </source>
</evidence>
<dbReference type="InterPro" id="IPR051127">
    <property type="entry name" value="Fungal_SecMet_Regulators"/>
</dbReference>
<keyword evidence="6" id="KW-0812">Transmembrane</keyword>
<dbReference type="RefSeq" id="XP_031868456.1">
    <property type="nucleotide sequence ID" value="XM_032015035.1"/>
</dbReference>
<evidence type="ECO:0000313" key="8">
    <source>
        <dbReference type="EMBL" id="RDL35800.1"/>
    </source>
</evidence>
<gene>
    <name evidence="8" type="ORF">BP5553_06412</name>
</gene>
<evidence type="ECO:0000256" key="4">
    <source>
        <dbReference type="ARBA" id="ARBA00023242"/>
    </source>
</evidence>
<feature type="region of interest" description="Disordered" evidence="5">
    <location>
        <begin position="25"/>
        <end position="80"/>
    </location>
</feature>
<evidence type="ECO:0000256" key="1">
    <source>
        <dbReference type="ARBA" id="ARBA00023015"/>
    </source>
</evidence>
<accession>A0A370TJU8</accession>
<evidence type="ECO:0000256" key="5">
    <source>
        <dbReference type="SAM" id="MobiDB-lite"/>
    </source>
</evidence>
<dbReference type="STRING" id="2656787.A0A370TJU8"/>
<keyword evidence="9" id="KW-1185">Reference proteome</keyword>
<feature type="transmembrane region" description="Helical" evidence="6">
    <location>
        <begin position="533"/>
        <end position="554"/>
    </location>
</feature>
<keyword evidence="6" id="KW-0472">Membrane</keyword>
<keyword evidence="6" id="KW-1133">Transmembrane helix</keyword>
<dbReference type="GO" id="GO:0005634">
    <property type="term" value="C:nucleus"/>
    <property type="evidence" value="ECO:0007669"/>
    <property type="project" value="TreeGrafter"/>
</dbReference>
<dbReference type="GO" id="GO:0000981">
    <property type="term" value="F:DNA-binding transcription factor activity, RNA polymerase II-specific"/>
    <property type="evidence" value="ECO:0007669"/>
    <property type="project" value="TreeGrafter"/>
</dbReference>
<dbReference type="GO" id="GO:0008270">
    <property type="term" value="F:zinc ion binding"/>
    <property type="evidence" value="ECO:0007669"/>
    <property type="project" value="InterPro"/>
</dbReference>
<dbReference type="PANTHER" id="PTHR47424:SF3">
    <property type="entry name" value="REGULATORY PROTEIN GAL4"/>
    <property type="match status" value="1"/>
</dbReference>
<reference evidence="8 9" key="1">
    <citation type="journal article" date="2018" name="IMA Fungus">
        <title>IMA Genome-F 9: Draft genome sequence of Annulohypoxylon stygium, Aspergillus mulundensis, Berkeleyomyces basicola (syn. Thielaviopsis basicola), Ceratocystis smalleyi, two Cercospora beticola strains, Coleophoma cylindrospora, Fusarium fracticaudum, Phialophora cf. hyalina, and Morchella septimelata.</title>
        <authorList>
            <person name="Wingfield B.D."/>
            <person name="Bills G.F."/>
            <person name="Dong Y."/>
            <person name="Huang W."/>
            <person name="Nel W.J."/>
            <person name="Swalarsk-Parry B.S."/>
            <person name="Vaghefi N."/>
            <person name="Wilken P.M."/>
            <person name="An Z."/>
            <person name="de Beer Z.W."/>
            <person name="De Vos L."/>
            <person name="Chen L."/>
            <person name="Duong T.A."/>
            <person name="Gao Y."/>
            <person name="Hammerbacher A."/>
            <person name="Kikkert J.R."/>
            <person name="Li Y."/>
            <person name="Li H."/>
            <person name="Li K."/>
            <person name="Li Q."/>
            <person name="Liu X."/>
            <person name="Ma X."/>
            <person name="Naidoo K."/>
            <person name="Pethybridge S.J."/>
            <person name="Sun J."/>
            <person name="Steenkamp E.T."/>
            <person name="van der Nest M.A."/>
            <person name="van Wyk S."/>
            <person name="Wingfield M.J."/>
            <person name="Xiong C."/>
            <person name="Yue Q."/>
            <person name="Zhang X."/>
        </authorList>
    </citation>
    <scope>NUCLEOTIDE SEQUENCE [LARGE SCALE GENOMIC DNA]</scope>
    <source>
        <strain evidence="8 9">BP 5553</strain>
    </source>
</reference>
<keyword evidence="1" id="KW-0805">Transcription regulation</keyword>
<dbReference type="InterPro" id="IPR007219">
    <property type="entry name" value="XnlR_reg_dom"/>
</dbReference>
<dbReference type="SMART" id="SM00906">
    <property type="entry name" value="Fungal_trans"/>
    <property type="match status" value="1"/>
</dbReference>
<evidence type="ECO:0000256" key="6">
    <source>
        <dbReference type="SAM" id="Phobius"/>
    </source>
</evidence>
<protein>
    <recommendedName>
        <fullName evidence="7">Xylanolytic transcriptional activator regulatory domain-containing protein</fullName>
    </recommendedName>
</protein>
<feature type="domain" description="Xylanolytic transcriptional activator regulatory" evidence="7">
    <location>
        <begin position="297"/>
        <end position="362"/>
    </location>
</feature>
<organism evidence="8 9">
    <name type="scientific">Venustampulla echinocandica</name>
    <dbReference type="NCBI Taxonomy" id="2656787"/>
    <lineage>
        <taxon>Eukaryota</taxon>
        <taxon>Fungi</taxon>
        <taxon>Dikarya</taxon>
        <taxon>Ascomycota</taxon>
        <taxon>Pezizomycotina</taxon>
        <taxon>Leotiomycetes</taxon>
        <taxon>Helotiales</taxon>
        <taxon>Pleuroascaceae</taxon>
        <taxon>Venustampulla</taxon>
    </lineage>
</organism>
<evidence type="ECO:0000256" key="2">
    <source>
        <dbReference type="ARBA" id="ARBA00023125"/>
    </source>
</evidence>
<dbReference type="Pfam" id="PF04082">
    <property type="entry name" value="Fungal_trans"/>
    <property type="match status" value="1"/>
</dbReference>
<dbReference type="GO" id="GO:0006351">
    <property type="term" value="P:DNA-templated transcription"/>
    <property type="evidence" value="ECO:0007669"/>
    <property type="project" value="InterPro"/>
</dbReference>
<keyword evidence="2" id="KW-0238">DNA-binding</keyword>
<sequence>MSNAIVGKEYLGSMEGRLASVERRLERLEAQGPPEEQLPLGESPGGQLRESPKPVLCTNAPGGNKGNQSLPLKVNGGTDQAPIDPVELARGEDDDEIEIGYVGPSSNTAFTRHISRAVLRLYIAPETGAGTGNPERLQPFQDDSMTQSARHLSSSKVAASNWRSQPQIAQDVVNLYERPSDVEAMSLIDMYFADTGLLFPYLHEETFRATYEAMKRDHWRNPQKTWLAILNVVFAVGTSMNISANWSAQDRAAMSDTYYQRALGLCERQIWQGCTVELVQCLLLMGQYLQGMQFTQTWIIHGLAVKAAFQVGLHSAERSKTLAPIDREMRKRIWTLSMTFGRPASIPESYVRLELPVAVDTDHPLSQIDTRKRNGVDLFNATICLYRVMWKVIDTLYDGNMSCDTSISIFDTGKCLIELERDLVEWERSVPGTLGLKTLQDIQSIHEDPDLQEKCGVILTLRYQNLRILAHRPILVRFLQICGDANRNDRELALLQQIGSPSIEVCIQSSREIITIANLIVQSTGTRRGLLGAWWSSLYFTFNAGLVIFACALVNQTVGFTRDSLSESLATAEHTLQVAVNALLLLDNGNKVVEKCARYLGRLAQFLSYFVSNVAVSTPSSTVRYPWMGAEHLASDLPSSSSTIIPQMSMPDFGSHQARSGMDLGGFMMESDLDFLNYFRVPPT</sequence>
<dbReference type="AlphaFoldDB" id="A0A370TJU8"/>
<dbReference type="PANTHER" id="PTHR47424">
    <property type="entry name" value="REGULATORY PROTEIN GAL4"/>
    <property type="match status" value="1"/>
</dbReference>
<evidence type="ECO:0000313" key="9">
    <source>
        <dbReference type="Proteomes" id="UP000254866"/>
    </source>
</evidence>
<keyword evidence="3" id="KW-0804">Transcription</keyword>